<dbReference type="Proteomes" id="UP000002772">
    <property type="component" value="Unassembled WGS sequence"/>
</dbReference>
<organism evidence="3 4">
    <name type="scientific">Hallella multisaccharivorax DSM 17128</name>
    <dbReference type="NCBI Taxonomy" id="688246"/>
    <lineage>
        <taxon>Bacteria</taxon>
        <taxon>Pseudomonadati</taxon>
        <taxon>Bacteroidota</taxon>
        <taxon>Bacteroidia</taxon>
        <taxon>Bacteroidales</taxon>
        <taxon>Prevotellaceae</taxon>
        <taxon>Hallella</taxon>
    </lineage>
</organism>
<dbReference type="Pfam" id="PF06713">
    <property type="entry name" value="bPH_4"/>
    <property type="match status" value="1"/>
</dbReference>
<dbReference type="AlphaFoldDB" id="F8N826"/>
<dbReference type="EMBL" id="GL945017">
    <property type="protein sequence ID" value="EGN56464.1"/>
    <property type="molecule type" value="Genomic_DNA"/>
</dbReference>
<name>F8N826_9BACT</name>
<sequence>MTRSFHHRTTLGAVCGIILFLLLSLYAFWSKSPVMGLCMAFCLIIVAERTLHSQYIISDGKLIVDNGRLSKRKVIEVGLIHSCRPMSSVFGLVRYLLITYGAAESMVSVQPQNEEAFIAALKREMEAAQ</sequence>
<reference evidence="4" key="1">
    <citation type="journal article" date="2011" name="Stand. Genomic Sci.">
        <title>Non-contiguous finished genome sequence of the opportunistic oral pathogen Prevotella multisaccharivorax type strain (PPPA20).</title>
        <authorList>
            <person name="Pati A."/>
            <person name="Gronow S."/>
            <person name="Lu M."/>
            <person name="Lapidus A."/>
            <person name="Nolan M."/>
            <person name="Lucas S."/>
            <person name="Hammon N."/>
            <person name="Deshpande S."/>
            <person name="Cheng J.F."/>
            <person name="Tapia R."/>
            <person name="Han C."/>
            <person name="Goodwin L."/>
            <person name="Pitluck S."/>
            <person name="Liolios K."/>
            <person name="Pagani I."/>
            <person name="Mavromatis K."/>
            <person name="Mikhailova N."/>
            <person name="Huntemann M."/>
            <person name="Chen A."/>
            <person name="Palaniappan K."/>
            <person name="Land M."/>
            <person name="Hauser L."/>
            <person name="Detter J.C."/>
            <person name="Brambilla E.M."/>
            <person name="Rohde M."/>
            <person name="Goker M."/>
            <person name="Woyke T."/>
            <person name="Bristow J."/>
            <person name="Eisen J.A."/>
            <person name="Markowitz V."/>
            <person name="Hugenholtz P."/>
            <person name="Kyrpides N.C."/>
            <person name="Klenk H.P."/>
            <person name="Ivanova N."/>
        </authorList>
    </citation>
    <scope>NUCLEOTIDE SEQUENCE [LARGE SCALE GENOMIC DNA]</scope>
    <source>
        <strain evidence="4">DSM 17128</strain>
    </source>
</reference>
<feature type="domain" description="Uncharacterized protein YyaB-like PH" evidence="2">
    <location>
        <begin position="54"/>
        <end position="124"/>
    </location>
</feature>
<keyword evidence="1" id="KW-1133">Transmembrane helix</keyword>
<feature type="transmembrane region" description="Helical" evidence="1">
    <location>
        <begin position="9"/>
        <end position="28"/>
    </location>
</feature>
<keyword evidence="4" id="KW-1185">Reference proteome</keyword>
<proteinExistence type="predicted"/>
<evidence type="ECO:0000259" key="2">
    <source>
        <dbReference type="Pfam" id="PF06713"/>
    </source>
</evidence>
<keyword evidence="1" id="KW-0472">Membrane</keyword>
<evidence type="ECO:0000313" key="4">
    <source>
        <dbReference type="Proteomes" id="UP000002772"/>
    </source>
</evidence>
<dbReference type="eggNOG" id="ENOG5033MG3">
    <property type="taxonomic scope" value="Bacteria"/>
</dbReference>
<dbReference type="STRING" id="688246.Premu_1022"/>
<evidence type="ECO:0000313" key="3">
    <source>
        <dbReference type="EMBL" id="EGN56464.1"/>
    </source>
</evidence>
<evidence type="ECO:0000256" key="1">
    <source>
        <dbReference type="SAM" id="Phobius"/>
    </source>
</evidence>
<dbReference type="RefSeq" id="WP_007573591.1">
    <property type="nucleotide sequence ID" value="NZ_BPTS01000001.1"/>
</dbReference>
<protein>
    <recommendedName>
        <fullName evidence="2">Uncharacterized protein YyaB-like PH domain-containing protein</fullName>
    </recommendedName>
</protein>
<dbReference type="InterPro" id="IPR009589">
    <property type="entry name" value="PH_YyaB-like"/>
</dbReference>
<dbReference type="HOGENOM" id="CLU_137935_1_0_10"/>
<dbReference type="OrthoDB" id="1081386at2"/>
<accession>F8N826</accession>
<dbReference type="GO" id="GO:0030153">
    <property type="term" value="P:bacteriocin immunity"/>
    <property type="evidence" value="ECO:0007669"/>
    <property type="project" value="InterPro"/>
</dbReference>
<gene>
    <name evidence="3" type="ORF">Premu_1022</name>
</gene>
<keyword evidence="1" id="KW-0812">Transmembrane</keyword>